<reference evidence="6 7" key="1">
    <citation type="submission" date="2008-07" db="EMBL/GenBank/DDBJ databases">
        <authorList>
            <person name="El-Sayed N."/>
            <person name="Caler E."/>
            <person name="Inman J."/>
            <person name="Amedeo P."/>
            <person name="Hass B."/>
            <person name="Wortman J."/>
        </authorList>
    </citation>
    <scope>NUCLEOTIDE SEQUENCE [LARGE SCALE GENOMIC DNA]</scope>
    <source>
        <strain evidence="7">ATCC 50983 / TXsc</strain>
    </source>
</reference>
<accession>C5LFD0</accession>
<feature type="domain" description="RRM" evidence="5">
    <location>
        <begin position="102"/>
        <end position="169"/>
    </location>
</feature>
<dbReference type="Proteomes" id="UP000007800">
    <property type="component" value="Unassembled WGS sequence"/>
</dbReference>
<organism evidence="7">
    <name type="scientific">Perkinsus marinus (strain ATCC 50983 / TXsc)</name>
    <dbReference type="NCBI Taxonomy" id="423536"/>
    <lineage>
        <taxon>Eukaryota</taxon>
        <taxon>Sar</taxon>
        <taxon>Alveolata</taxon>
        <taxon>Perkinsozoa</taxon>
        <taxon>Perkinsea</taxon>
        <taxon>Perkinsida</taxon>
        <taxon>Perkinsidae</taxon>
        <taxon>Perkinsus</taxon>
    </lineage>
</organism>
<evidence type="ECO:0000259" key="5">
    <source>
        <dbReference type="PROSITE" id="PS50102"/>
    </source>
</evidence>
<dbReference type="CDD" id="cd00590">
    <property type="entry name" value="RRM_SF"/>
    <property type="match status" value="2"/>
</dbReference>
<dbReference type="SUPFAM" id="SSF54928">
    <property type="entry name" value="RNA-binding domain, RBD"/>
    <property type="match status" value="2"/>
</dbReference>
<dbReference type="GeneID" id="9037532"/>
<name>C5LFD0_PERM5</name>
<evidence type="ECO:0000256" key="4">
    <source>
        <dbReference type="SAM" id="MobiDB-lite"/>
    </source>
</evidence>
<dbReference type="GO" id="GO:0003723">
    <property type="term" value="F:RNA binding"/>
    <property type="evidence" value="ECO:0007669"/>
    <property type="project" value="UniProtKB-UniRule"/>
</dbReference>
<dbReference type="InParanoid" id="C5LFD0"/>
<dbReference type="Gene3D" id="3.30.70.330">
    <property type="match status" value="3"/>
</dbReference>
<keyword evidence="1" id="KW-0677">Repeat</keyword>
<dbReference type="PANTHER" id="PTHR24012">
    <property type="entry name" value="RNA BINDING PROTEIN"/>
    <property type="match status" value="1"/>
</dbReference>
<dbReference type="EMBL" id="GG681431">
    <property type="protein sequence ID" value="EER04562.1"/>
    <property type="molecule type" value="Genomic_DNA"/>
</dbReference>
<feature type="domain" description="RRM" evidence="5">
    <location>
        <begin position="9"/>
        <end position="94"/>
    </location>
</feature>
<feature type="region of interest" description="Disordered" evidence="4">
    <location>
        <begin position="325"/>
        <end position="419"/>
    </location>
</feature>
<dbReference type="RefSeq" id="XP_002772746.1">
    <property type="nucleotide sequence ID" value="XM_002772700.1"/>
</dbReference>
<dbReference type="OrthoDB" id="407442at2759"/>
<evidence type="ECO:0000256" key="1">
    <source>
        <dbReference type="ARBA" id="ARBA00022737"/>
    </source>
</evidence>
<dbReference type="InterPro" id="IPR012677">
    <property type="entry name" value="Nucleotide-bd_a/b_plait_sf"/>
</dbReference>
<evidence type="ECO:0000256" key="3">
    <source>
        <dbReference type="PROSITE-ProRule" id="PRU00176"/>
    </source>
</evidence>
<evidence type="ECO:0000256" key="2">
    <source>
        <dbReference type="ARBA" id="ARBA00022884"/>
    </source>
</evidence>
<evidence type="ECO:0000313" key="6">
    <source>
        <dbReference type="EMBL" id="EER04562.1"/>
    </source>
</evidence>
<dbReference type="InterPro" id="IPR000504">
    <property type="entry name" value="RRM_dom"/>
</dbReference>
<dbReference type="AlphaFoldDB" id="C5LFD0"/>
<evidence type="ECO:0000313" key="7">
    <source>
        <dbReference type="Proteomes" id="UP000007800"/>
    </source>
</evidence>
<proteinExistence type="predicted"/>
<dbReference type="Pfam" id="PF00076">
    <property type="entry name" value="RRM_1"/>
    <property type="match status" value="2"/>
</dbReference>
<feature type="compositionally biased region" description="Polar residues" evidence="4">
    <location>
        <begin position="373"/>
        <end position="394"/>
    </location>
</feature>
<protein>
    <submittedName>
        <fullName evidence="6">RNA-binding protein, putative</fullName>
    </submittedName>
</protein>
<gene>
    <name evidence="6" type="ORF">Pmar_PMAR014963</name>
</gene>
<keyword evidence="2 3" id="KW-0694">RNA-binding</keyword>
<sequence>MSTDGTKSDTLLITGLPRTVDEQQIRLVFGGMGLLHVRLDRDSETQKPTGYAFIRFASPGLAAEALEKRGGSSNNEGWQVTMSARPDTVGVITEGACIDKSYQVYIGNLFPTIDSDKLTEVFKGKYEGVRVGRVIRTPPDDQGHTESLGYGFVAFDSSAHSYSCLEEVEAVMKKSAKDRKPADLGCIFPEPLGPSNSLVIRPVYQPGDLEDTEMGELILQATSIHIAGVRPEARESLRQLFSRFGKLDPDREVFVSPRGLWARVTFLDHVNALGALSHLQGVPFNDKPLELTWHIFRRRPGVDDNADNFDSALRRAGTFGIRDTENRSAEFYESMKPQKRMRKEDTPSEQEEPSAGTRAEWLRKTVAMLEPSESASTGGEATSNIEEADTTITATVPEKDEDSDAVSEHPSDVSDDDGY</sequence>
<dbReference type="PROSITE" id="PS50102">
    <property type="entry name" value="RRM"/>
    <property type="match status" value="2"/>
</dbReference>
<keyword evidence="7" id="KW-1185">Reference proteome</keyword>
<dbReference type="InterPro" id="IPR035979">
    <property type="entry name" value="RBD_domain_sf"/>
</dbReference>
<dbReference type="SMART" id="SM00360">
    <property type="entry name" value="RRM"/>
    <property type="match status" value="3"/>
</dbReference>
<dbReference type="OMA" id="TWHIFRL"/>